<proteinExistence type="predicted"/>
<sequence>MNKKLKIIFGLILVLILVGGFKMLTASKEYQYDVNVASAGDYSVLLDFNHNYFTNQANKIVMAFTSFGGPPMEAWGGGEQATPLGLKQELPYKITVRYFSIPENQFWEGSAILDQEKLKQLENYKINNIITGSYRIFLENFTFYIAYAPGGLVTVWIFGGGEQYVVAQFKAHKIEEPNWDRFVQGVFGEQMSRKRYLADQMAPEKFTNFNRVISEKIRKEILEHKVPGSEPWLRLMNKYSWVLKTNNLYELKDYKTTYANGEQYYSYQNQDQTKPRAVPISLITFIRDKKTHKDIRLDYEFNQNEIIDAFEKLAKETGPEPIQLYLDIDEKLSKVDLYLIKDSQKIEIKKVEISRNEVFSDYKPSVP</sequence>
<organism evidence="1 2">
    <name type="scientific">Commensalibacter nepenthis</name>
    <dbReference type="NCBI Taxonomy" id="3043872"/>
    <lineage>
        <taxon>Bacteria</taxon>
        <taxon>Pseudomonadati</taxon>
        <taxon>Pseudomonadota</taxon>
        <taxon>Alphaproteobacteria</taxon>
        <taxon>Acetobacterales</taxon>
        <taxon>Acetobacteraceae</taxon>
    </lineage>
</organism>
<evidence type="ECO:0000313" key="2">
    <source>
        <dbReference type="Proteomes" id="UP001431775"/>
    </source>
</evidence>
<dbReference type="Proteomes" id="UP001431775">
    <property type="component" value="Unassembled WGS sequence"/>
</dbReference>
<dbReference type="InterPro" id="IPR021326">
    <property type="entry name" value="DUF2931"/>
</dbReference>
<comment type="caution">
    <text evidence="1">The sequence shown here is derived from an EMBL/GenBank/DDBJ whole genome shotgun (WGS) entry which is preliminary data.</text>
</comment>
<keyword evidence="2" id="KW-1185">Reference proteome</keyword>
<reference evidence="1" key="1">
    <citation type="submission" date="2023-05" db="EMBL/GenBank/DDBJ databases">
        <title>Whole genome sequence of Commensalibacter sp.</title>
        <authorList>
            <person name="Charoenyingcharoen P."/>
            <person name="Yukphan P."/>
        </authorList>
    </citation>
    <scope>NUCLEOTIDE SEQUENCE</scope>
    <source>
        <strain evidence="1">TBRC 10068</strain>
    </source>
</reference>
<name>A0ABT6Q4D7_9PROT</name>
<accession>A0ABT6Q4D7</accession>
<gene>
    <name evidence="1" type="ORF">QJV33_00355</name>
</gene>
<evidence type="ECO:0000313" key="1">
    <source>
        <dbReference type="EMBL" id="MDI2111754.1"/>
    </source>
</evidence>
<dbReference type="EMBL" id="JASBAN010000001">
    <property type="protein sequence ID" value="MDI2111754.1"/>
    <property type="molecule type" value="Genomic_DNA"/>
</dbReference>
<protein>
    <submittedName>
        <fullName evidence="1">DUF2931 family protein</fullName>
    </submittedName>
</protein>
<dbReference type="Pfam" id="PF11153">
    <property type="entry name" value="DUF2931"/>
    <property type="match status" value="1"/>
</dbReference>
<dbReference type="RefSeq" id="WP_281461446.1">
    <property type="nucleotide sequence ID" value="NZ_JASBAN010000001.1"/>
</dbReference>